<comment type="caution">
    <text evidence="5">The sequence shown here is derived from an EMBL/GenBank/DDBJ whole genome shotgun (WGS) entry which is preliminary data.</text>
</comment>
<comment type="similarity">
    <text evidence="1">Belongs to the caprin family.</text>
</comment>
<dbReference type="PANTHER" id="PTHR22922:SF5">
    <property type="entry name" value="CAPRIN-2"/>
    <property type="match status" value="1"/>
</dbReference>
<dbReference type="InterPro" id="IPR028816">
    <property type="entry name" value="Caprin"/>
</dbReference>
<dbReference type="GO" id="GO:0090263">
    <property type="term" value="P:positive regulation of canonical Wnt signaling pathway"/>
    <property type="evidence" value="ECO:0007669"/>
    <property type="project" value="TreeGrafter"/>
</dbReference>
<evidence type="ECO:0000313" key="5">
    <source>
        <dbReference type="EMBL" id="CAB1445411.1"/>
    </source>
</evidence>
<proteinExistence type="inferred from homology"/>
<evidence type="ECO:0000256" key="3">
    <source>
        <dbReference type="SAM" id="MobiDB-lite"/>
    </source>
</evidence>
<gene>
    <name evidence="5" type="ORF">PLEPLA_LOCUS33142</name>
</gene>
<dbReference type="EMBL" id="CADEAL010003657">
    <property type="protein sequence ID" value="CAB1445411.1"/>
    <property type="molecule type" value="Genomic_DNA"/>
</dbReference>
<dbReference type="Pfam" id="PF18293">
    <property type="entry name" value="Caprin-1_dimer"/>
    <property type="match status" value="1"/>
</dbReference>
<dbReference type="GO" id="GO:0005737">
    <property type="term" value="C:cytoplasm"/>
    <property type="evidence" value="ECO:0007669"/>
    <property type="project" value="TreeGrafter"/>
</dbReference>
<evidence type="ECO:0000256" key="2">
    <source>
        <dbReference type="SAM" id="Coils"/>
    </source>
</evidence>
<dbReference type="GO" id="GO:0005102">
    <property type="term" value="F:signaling receptor binding"/>
    <property type="evidence" value="ECO:0007669"/>
    <property type="project" value="TreeGrafter"/>
</dbReference>
<feature type="region of interest" description="Disordered" evidence="3">
    <location>
        <begin position="1"/>
        <end position="31"/>
    </location>
</feature>
<feature type="domain" description="Caprin-1 dimerization" evidence="4">
    <location>
        <begin position="137"/>
        <end position="251"/>
    </location>
</feature>
<reference evidence="5" key="1">
    <citation type="submission" date="2020-03" db="EMBL/GenBank/DDBJ databases">
        <authorList>
            <person name="Weist P."/>
        </authorList>
    </citation>
    <scope>NUCLEOTIDE SEQUENCE</scope>
</reference>
<dbReference type="PANTHER" id="PTHR22922">
    <property type="entry name" value="GPI-ANCHORED PROTEIN P137"/>
    <property type="match status" value="1"/>
</dbReference>
<dbReference type="AlphaFoldDB" id="A0A9N7V777"/>
<evidence type="ECO:0000256" key="1">
    <source>
        <dbReference type="ARBA" id="ARBA00007950"/>
    </source>
</evidence>
<feature type="compositionally biased region" description="Basic and acidic residues" evidence="3">
    <location>
        <begin position="17"/>
        <end position="28"/>
    </location>
</feature>
<feature type="region of interest" description="Disordered" evidence="3">
    <location>
        <begin position="383"/>
        <end position="402"/>
    </location>
</feature>
<name>A0A9N7V777_PLEPL</name>
<keyword evidence="6" id="KW-1185">Reference proteome</keyword>
<dbReference type="Proteomes" id="UP001153269">
    <property type="component" value="Unassembled WGS sequence"/>
</dbReference>
<accession>A0A9N7V777</accession>
<sequence>MVQLCLSPTEDVTSPLERSEEGTERQEDPMMAANPNVELNTLQLNLEVTTVYNGYETYIEDGLICLKHKVRNLEKKKLKLEDYRKRLTRSEELNKDQLAAVEKYQEVLHNLELAQELQKTLDDLTQSLLKAQKKAVKREQVEKVEVERRRLGTVLQIQNLLHSLQHEHIRRDLLVGHNQAPHISAQQLCSLGQLATLLGVKRNNQLNLGEQMEQAAVVFSDLLEGTDKPVAGSTFKLLKEELTRLLNCKYFSCLLPNKTPEVFPSKISHSTISKSKRNETKVSNENWRDDFEAIRKREPLDNWDMECPVHKPWRGAATYIYKVPTKKRSDCKQAVHMEKPLVVFNSRSTLPKDPILRKQQMEDFMTKIHGSFSFMQDSVLDSESLSNNGHPGLKRQSSGLPSPLGNLEVTSVI</sequence>
<protein>
    <recommendedName>
        <fullName evidence="4">Caprin-1 dimerization domain-containing protein</fullName>
    </recommendedName>
</protein>
<organism evidence="5 6">
    <name type="scientific">Pleuronectes platessa</name>
    <name type="common">European plaice</name>
    <dbReference type="NCBI Taxonomy" id="8262"/>
    <lineage>
        <taxon>Eukaryota</taxon>
        <taxon>Metazoa</taxon>
        <taxon>Chordata</taxon>
        <taxon>Craniata</taxon>
        <taxon>Vertebrata</taxon>
        <taxon>Euteleostomi</taxon>
        <taxon>Actinopterygii</taxon>
        <taxon>Neopterygii</taxon>
        <taxon>Teleostei</taxon>
        <taxon>Neoteleostei</taxon>
        <taxon>Acanthomorphata</taxon>
        <taxon>Carangaria</taxon>
        <taxon>Pleuronectiformes</taxon>
        <taxon>Pleuronectoidei</taxon>
        <taxon>Pleuronectidae</taxon>
        <taxon>Pleuronectes</taxon>
    </lineage>
</organism>
<dbReference type="InterPro" id="IPR041637">
    <property type="entry name" value="Caprin-1_dimer"/>
</dbReference>
<evidence type="ECO:0000313" key="6">
    <source>
        <dbReference type="Proteomes" id="UP001153269"/>
    </source>
</evidence>
<keyword evidence="2" id="KW-0175">Coiled coil</keyword>
<feature type="compositionally biased region" description="Polar residues" evidence="3">
    <location>
        <begin position="383"/>
        <end position="400"/>
    </location>
</feature>
<feature type="coiled-coil region" evidence="2">
    <location>
        <begin position="66"/>
        <end position="149"/>
    </location>
</feature>
<evidence type="ECO:0000259" key="4">
    <source>
        <dbReference type="Pfam" id="PF18293"/>
    </source>
</evidence>